<name>A0ABP4LYJ8_9ACTN</name>
<gene>
    <name evidence="1" type="ORF">GCM10009827_060380</name>
</gene>
<evidence type="ECO:0000313" key="1">
    <source>
        <dbReference type="EMBL" id="GAA1534184.1"/>
    </source>
</evidence>
<dbReference type="Proteomes" id="UP001501470">
    <property type="component" value="Unassembled WGS sequence"/>
</dbReference>
<dbReference type="RefSeq" id="WP_344505683.1">
    <property type="nucleotide sequence ID" value="NZ_BAAAQD010000012.1"/>
</dbReference>
<protein>
    <recommendedName>
        <fullName evidence="3">SMI1/KNR4 family protein</fullName>
    </recommendedName>
</protein>
<organism evidence="1 2">
    <name type="scientific">Dactylosporangium maewongense</name>
    <dbReference type="NCBI Taxonomy" id="634393"/>
    <lineage>
        <taxon>Bacteria</taxon>
        <taxon>Bacillati</taxon>
        <taxon>Actinomycetota</taxon>
        <taxon>Actinomycetes</taxon>
        <taxon>Micromonosporales</taxon>
        <taxon>Micromonosporaceae</taxon>
        <taxon>Dactylosporangium</taxon>
    </lineage>
</organism>
<accession>A0ABP4LYJ8</accession>
<keyword evidence="2" id="KW-1185">Reference proteome</keyword>
<dbReference type="EMBL" id="BAAAQD010000012">
    <property type="protein sequence ID" value="GAA1534184.1"/>
    <property type="molecule type" value="Genomic_DNA"/>
</dbReference>
<evidence type="ECO:0008006" key="3">
    <source>
        <dbReference type="Google" id="ProtNLM"/>
    </source>
</evidence>
<reference evidence="2" key="1">
    <citation type="journal article" date="2019" name="Int. J. Syst. Evol. Microbiol.">
        <title>The Global Catalogue of Microorganisms (GCM) 10K type strain sequencing project: providing services to taxonomists for standard genome sequencing and annotation.</title>
        <authorList>
            <consortium name="The Broad Institute Genomics Platform"/>
            <consortium name="The Broad Institute Genome Sequencing Center for Infectious Disease"/>
            <person name="Wu L."/>
            <person name="Ma J."/>
        </authorList>
    </citation>
    <scope>NUCLEOTIDE SEQUENCE [LARGE SCALE GENOMIC DNA]</scope>
    <source>
        <strain evidence="2">JCM 15933</strain>
    </source>
</reference>
<comment type="caution">
    <text evidence="1">The sequence shown here is derived from an EMBL/GenBank/DDBJ whole genome shotgun (WGS) entry which is preliminary data.</text>
</comment>
<proteinExistence type="predicted"/>
<evidence type="ECO:0000313" key="2">
    <source>
        <dbReference type="Proteomes" id="UP001501470"/>
    </source>
</evidence>
<sequence length="235" mass="25990">MLAGFDAVAAMGDGASDAGKAWVFVRRFVEGWAAPLEDRDGVSREALGAAGVPLPQVLGEMYRLIGRRDDLTRRQDFLLRPGECHWDETGEVLIFRRENQSCAHWGIRRDDLRRADPPVVYQTGPTDRAWLPFLDRVSLAAVEMVLSESLFGTKHILNAGDLTADVLAGVLTRLRPLPFPEYPMWAGETVSPVRWYAAPGLLVRIDGPAPRAWLWAAGQREGDLGLVSGVLPGYW</sequence>